<dbReference type="RefSeq" id="WP_132699045.1">
    <property type="nucleotide sequence ID" value="NZ_SLZR01000001.1"/>
</dbReference>
<dbReference type="Proteomes" id="UP000295793">
    <property type="component" value="Unassembled WGS sequence"/>
</dbReference>
<dbReference type="EMBL" id="SLZR01000001">
    <property type="protein sequence ID" value="TCS43898.1"/>
    <property type="molecule type" value="Genomic_DNA"/>
</dbReference>
<dbReference type="AlphaFoldDB" id="A0A4R3IE79"/>
<sequence length="150" mass="17215">MNKLNLLKTVAKHLVGILLALALSATLSALVILYTPLLFNLAFKEVSELAAEYKDVEMSLYEEPAFRSFLQVPEDEQGDKALFNWLKSNNPDSRRINNFFSRGLKVRKADNCQYIIYGKHRVLDFFWIIEGGHCEPKGRRNPTRDSEVSH</sequence>
<gene>
    <name evidence="1" type="ORF">BCF53_101241</name>
</gene>
<keyword evidence="2" id="KW-1185">Reference proteome</keyword>
<reference evidence="1 2" key="1">
    <citation type="submission" date="2019-03" db="EMBL/GenBank/DDBJ databases">
        <title>Genomic Encyclopedia of Archaeal and Bacterial Type Strains, Phase II (KMG-II): from individual species to whole genera.</title>
        <authorList>
            <person name="Goeker M."/>
        </authorList>
    </citation>
    <scope>NUCLEOTIDE SEQUENCE [LARGE SCALE GENOMIC DNA]</scope>
    <source>
        <strain evidence="1 2">DSM 15388</strain>
    </source>
</reference>
<comment type="caution">
    <text evidence="1">The sequence shown here is derived from an EMBL/GenBank/DDBJ whole genome shotgun (WGS) entry which is preliminary data.</text>
</comment>
<evidence type="ECO:0000313" key="1">
    <source>
        <dbReference type="EMBL" id="TCS43898.1"/>
    </source>
</evidence>
<organism evidence="1 2">
    <name type="scientific">Reinekea marinisedimentorum</name>
    <dbReference type="NCBI Taxonomy" id="230495"/>
    <lineage>
        <taxon>Bacteria</taxon>
        <taxon>Pseudomonadati</taxon>
        <taxon>Pseudomonadota</taxon>
        <taxon>Gammaproteobacteria</taxon>
        <taxon>Oceanospirillales</taxon>
        <taxon>Saccharospirillaceae</taxon>
        <taxon>Reinekea</taxon>
    </lineage>
</organism>
<name>A0A4R3IE79_9GAMM</name>
<protein>
    <submittedName>
        <fullName evidence="1">Uncharacterized protein</fullName>
    </submittedName>
</protein>
<evidence type="ECO:0000313" key="2">
    <source>
        <dbReference type="Proteomes" id="UP000295793"/>
    </source>
</evidence>
<accession>A0A4R3IE79</accession>
<proteinExistence type="predicted"/>